<dbReference type="GO" id="GO:0005737">
    <property type="term" value="C:cytoplasm"/>
    <property type="evidence" value="ECO:0007669"/>
    <property type="project" value="TreeGrafter"/>
</dbReference>
<gene>
    <name evidence="3" type="ORF">RFI_05787</name>
</gene>
<name>X6NZM4_RETFI</name>
<keyword evidence="2" id="KW-1133">Transmembrane helix</keyword>
<evidence type="ECO:0000313" key="3">
    <source>
        <dbReference type="EMBL" id="ETO31333.1"/>
    </source>
</evidence>
<dbReference type="EMBL" id="ASPP01004998">
    <property type="protein sequence ID" value="ETO31333.1"/>
    <property type="molecule type" value="Genomic_DNA"/>
</dbReference>
<comment type="caution">
    <text evidence="3">The sequence shown here is derived from an EMBL/GenBank/DDBJ whole genome shotgun (WGS) entry which is preliminary data.</text>
</comment>
<evidence type="ECO:0000256" key="2">
    <source>
        <dbReference type="SAM" id="Phobius"/>
    </source>
</evidence>
<accession>X6NZM4</accession>
<dbReference type="SUPFAM" id="SSF48452">
    <property type="entry name" value="TPR-like"/>
    <property type="match status" value="1"/>
</dbReference>
<keyword evidence="2" id="KW-0472">Membrane</keyword>
<organism evidence="3 4">
    <name type="scientific">Reticulomyxa filosa</name>
    <dbReference type="NCBI Taxonomy" id="46433"/>
    <lineage>
        <taxon>Eukaryota</taxon>
        <taxon>Sar</taxon>
        <taxon>Rhizaria</taxon>
        <taxon>Retaria</taxon>
        <taxon>Foraminifera</taxon>
        <taxon>Monothalamids</taxon>
        <taxon>Reticulomyxidae</taxon>
        <taxon>Reticulomyxa</taxon>
    </lineage>
</organism>
<evidence type="ECO:0000256" key="1">
    <source>
        <dbReference type="SAM" id="MobiDB-lite"/>
    </source>
</evidence>
<dbReference type="PANTHER" id="PTHR22767:SF2">
    <property type="entry name" value="N(ALPHA)-ACETYLTRANSFERASE 15_16, ISOFORM A"/>
    <property type="match status" value="1"/>
</dbReference>
<evidence type="ECO:0000313" key="4">
    <source>
        <dbReference type="Proteomes" id="UP000023152"/>
    </source>
</evidence>
<dbReference type="PANTHER" id="PTHR22767">
    <property type="entry name" value="N-TERMINAL ACETYLTRANSFERASE-RELATED"/>
    <property type="match status" value="1"/>
</dbReference>
<dbReference type="Proteomes" id="UP000023152">
    <property type="component" value="Unassembled WGS sequence"/>
</dbReference>
<dbReference type="Gene3D" id="1.25.40.1040">
    <property type="match status" value="1"/>
</dbReference>
<dbReference type="InterPro" id="IPR011990">
    <property type="entry name" value="TPR-like_helical_dom_sf"/>
</dbReference>
<protein>
    <submittedName>
        <fullName evidence="3">Uncharacterized protein</fullName>
    </submittedName>
</protein>
<keyword evidence="4" id="KW-1185">Reference proteome</keyword>
<proteinExistence type="predicted"/>
<sequence length="341" mass="40074">MNRFARNNNGLGGETKQQPAYEKEQFDTAIQEADNILKSFPLHAGVEKENTMTKKRERDTDERSQFVNVWSHSETLAIKGLCLHAKGNSEHKSEMKTKGMETIKEALRQNLKSSMCWRAKGVVHRMDKDLPEAIACYNQAMRYDTNQNERILNEVSNLQLDLQRYADFEESRHSLWKLRPEERQYIVAELIACYLSKRFQKGLEFIATIIRPSKEKYSTVQWSDICLLQARMYKEKGDWNECLQFLQDRIKDRSIRDVLSAHEIRWQVYEAMLAQNDDEKKQDETKNNALAVLKQLLDINPENVKYYYRFMRLVASFNLVTHTLCFVFDIGISLSFFLSQI</sequence>
<feature type="region of interest" description="Disordered" evidence="1">
    <location>
        <begin position="1"/>
        <end position="24"/>
    </location>
</feature>
<dbReference type="AlphaFoldDB" id="X6NZM4"/>
<dbReference type="OrthoDB" id="10263032at2759"/>
<keyword evidence="2" id="KW-0812">Transmembrane</keyword>
<feature type="transmembrane region" description="Helical" evidence="2">
    <location>
        <begin position="313"/>
        <end position="338"/>
    </location>
</feature>
<reference evidence="3 4" key="1">
    <citation type="journal article" date="2013" name="Curr. Biol.">
        <title>The Genome of the Foraminiferan Reticulomyxa filosa.</title>
        <authorList>
            <person name="Glockner G."/>
            <person name="Hulsmann N."/>
            <person name="Schleicher M."/>
            <person name="Noegel A.A."/>
            <person name="Eichinger L."/>
            <person name="Gallinger C."/>
            <person name="Pawlowski J."/>
            <person name="Sierra R."/>
            <person name="Euteneuer U."/>
            <person name="Pillet L."/>
            <person name="Moustafa A."/>
            <person name="Platzer M."/>
            <person name="Groth M."/>
            <person name="Szafranski K."/>
            <person name="Schliwa M."/>
        </authorList>
    </citation>
    <scope>NUCLEOTIDE SEQUENCE [LARGE SCALE GENOMIC DNA]</scope>
</reference>